<organism evidence="2">
    <name type="scientific">Deinococcus sonorensis KR-87</name>
    <dbReference type="NCBI Taxonomy" id="694439"/>
    <lineage>
        <taxon>Bacteria</taxon>
        <taxon>Thermotogati</taxon>
        <taxon>Deinococcota</taxon>
        <taxon>Deinococci</taxon>
        <taxon>Deinococcales</taxon>
        <taxon>Deinococcaceae</taxon>
        <taxon>Deinococcus</taxon>
    </lineage>
</organism>
<name>A0AAU7UCM5_9DEIO</name>
<dbReference type="InterPro" id="IPR025497">
    <property type="entry name" value="PatA-like_N"/>
</dbReference>
<feature type="domain" description="PatA-like N-terminal" evidence="1">
    <location>
        <begin position="5"/>
        <end position="106"/>
    </location>
</feature>
<sequence>MAIFGEFSELPFPEVLNMMGRRCGQLHIQQHGRQYRLHIDNDQLLAIFCDHQLIKEPQQVRDTILHLSRSQDGRFEFHKDSPNTLRHHYEFSITRLLLGASTVIDEISHYRDRLPSPDTRFVLLDAAHQTLEPELQRFIARTEVQLLLGASANDLARSLGCNPGQVQLMLYKLRTSGLIAPLRAQPTTAAPAPAVPAARTAGGLVARLLGALGGRRKGQRGAAT</sequence>
<evidence type="ECO:0000313" key="2">
    <source>
        <dbReference type="EMBL" id="XBV86261.1"/>
    </source>
</evidence>
<dbReference type="Pfam" id="PF14332">
    <property type="entry name" value="DUF4388"/>
    <property type="match status" value="1"/>
</dbReference>
<proteinExistence type="predicted"/>
<dbReference type="KEGG" id="dsc:ABOD76_08115"/>
<accession>A0AAU7UCM5</accession>
<protein>
    <submittedName>
        <fullName evidence="2">DUF4388 domain-containing protein</fullName>
    </submittedName>
</protein>
<dbReference type="EMBL" id="CP158299">
    <property type="protein sequence ID" value="XBV86261.1"/>
    <property type="molecule type" value="Genomic_DNA"/>
</dbReference>
<evidence type="ECO:0000259" key="1">
    <source>
        <dbReference type="Pfam" id="PF14332"/>
    </source>
</evidence>
<gene>
    <name evidence="2" type="ORF">ABOD76_08115</name>
</gene>
<dbReference type="RefSeq" id="WP_350244323.1">
    <property type="nucleotide sequence ID" value="NZ_CP158299.1"/>
</dbReference>
<dbReference type="AlphaFoldDB" id="A0AAU7UCM5"/>
<reference evidence="2" key="1">
    <citation type="submission" date="2024-06" db="EMBL/GenBank/DDBJ databases">
        <title>Draft Genome Sequence of Deinococcus sonorensis Type Strain KR-87, a Biofilm Producing Representative of the Genus Deinococcus.</title>
        <authorList>
            <person name="Boren L.S."/>
            <person name="Grosso R.A."/>
            <person name="Hugenberg-Cox A.N."/>
            <person name="Hill J.T.E."/>
            <person name="Albert C.M."/>
            <person name="Tuohy J.M."/>
        </authorList>
    </citation>
    <scope>NUCLEOTIDE SEQUENCE</scope>
    <source>
        <strain evidence="2">KR-87</strain>
    </source>
</reference>